<dbReference type="Proteomes" id="UP000324800">
    <property type="component" value="Unassembled WGS sequence"/>
</dbReference>
<organism evidence="1 2">
    <name type="scientific">Streblomastix strix</name>
    <dbReference type="NCBI Taxonomy" id="222440"/>
    <lineage>
        <taxon>Eukaryota</taxon>
        <taxon>Metamonada</taxon>
        <taxon>Preaxostyla</taxon>
        <taxon>Oxymonadida</taxon>
        <taxon>Streblomastigidae</taxon>
        <taxon>Streblomastix</taxon>
    </lineage>
</organism>
<protein>
    <submittedName>
        <fullName evidence="1">Uncharacterized protein</fullName>
    </submittedName>
</protein>
<sequence length="107" mass="12711">MDEALNDTWVTTRSMSTNQKLNEKEIRSQIRLGNKKHGKPFFLKQKEKKYRTSQQIGNKNRKASQIGEYYMCSRFVQKDFRYPVLYEQYKEGRSLLASSTKKLGQHL</sequence>
<name>A0A5J4UD16_9EUKA</name>
<dbReference type="AlphaFoldDB" id="A0A5J4UD16"/>
<evidence type="ECO:0000313" key="2">
    <source>
        <dbReference type="Proteomes" id="UP000324800"/>
    </source>
</evidence>
<comment type="caution">
    <text evidence="1">The sequence shown here is derived from an EMBL/GenBank/DDBJ whole genome shotgun (WGS) entry which is preliminary data.</text>
</comment>
<proteinExistence type="predicted"/>
<dbReference type="EMBL" id="SNRW01017296">
    <property type="protein sequence ID" value="KAA6368489.1"/>
    <property type="molecule type" value="Genomic_DNA"/>
</dbReference>
<accession>A0A5J4UD16</accession>
<evidence type="ECO:0000313" key="1">
    <source>
        <dbReference type="EMBL" id="KAA6368489.1"/>
    </source>
</evidence>
<reference evidence="1 2" key="1">
    <citation type="submission" date="2019-03" db="EMBL/GenBank/DDBJ databases">
        <title>Single cell metagenomics reveals metabolic interactions within the superorganism composed of flagellate Streblomastix strix and complex community of Bacteroidetes bacteria on its surface.</title>
        <authorList>
            <person name="Treitli S.C."/>
            <person name="Kolisko M."/>
            <person name="Husnik F."/>
            <person name="Keeling P."/>
            <person name="Hampl V."/>
        </authorList>
    </citation>
    <scope>NUCLEOTIDE SEQUENCE [LARGE SCALE GENOMIC DNA]</scope>
    <source>
        <strain evidence="1">ST1C</strain>
    </source>
</reference>
<gene>
    <name evidence="1" type="ORF">EZS28_035982</name>
</gene>